<gene>
    <name evidence="13" type="primary">nspC</name>
    <name evidence="13" type="ORF">GCM10010989_17450</name>
</gene>
<comment type="caution">
    <text evidence="13">The sequence shown here is derived from an EMBL/GenBank/DDBJ whole genome shotgun (WGS) entry which is preliminary data.</text>
</comment>
<dbReference type="SUPFAM" id="SSF51419">
    <property type="entry name" value="PLP-binding barrel"/>
    <property type="match status" value="1"/>
</dbReference>
<dbReference type="CDD" id="cd06829">
    <property type="entry name" value="PLPDE_III_CANSDC"/>
    <property type="match status" value="1"/>
</dbReference>
<feature type="binding site" evidence="12">
    <location>
        <position position="256"/>
    </location>
    <ligand>
        <name>substrate</name>
    </ligand>
</feature>
<reference evidence="13 14" key="1">
    <citation type="journal article" date="2014" name="Int. J. Syst. Evol. Microbiol.">
        <title>Complete genome sequence of Corynebacterium casei LMG S-19264T (=DSM 44701T), isolated from a smear-ripened cheese.</title>
        <authorList>
            <consortium name="US DOE Joint Genome Institute (JGI-PGF)"/>
            <person name="Walter F."/>
            <person name="Albersmeier A."/>
            <person name="Kalinowski J."/>
            <person name="Ruckert C."/>
        </authorList>
    </citation>
    <scope>NUCLEOTIDE SEQUENCE [LARGE SCALE GENOMIC DNA]</scope>
    <source>
        <strain evidence="13 14">CGMCC 1.15358</strain>
    </source>
</reference>
<dbReference type="GO" id="GO:0005737">
    <property type="term" value="C:cytoplasm"/>
    <property type="evidence" value="ECO:0007669"/>
    <property type="project" value="UniProtKB-SubCell"/>
</dbReference>
<feature type="binding site" evidence="12">
    <location>
        <position position="292"/>
    </location>
    <ligand>
        <name>substrate</name>
    </ligand>
</feature>
<keyword evidence="11" id="KW-0963">Cytoplasm</keyword>
<dbReference type="AlphaFoldDB" id="A0A917DKD1"/>
<comment type="catalytic activity">
    <reaction evidence="9 11">
        <text>carboxyspermidine + H(+) = spermidine + CO2</text>
        <dbReference type="Rhea" id="RHEA:34095"/>
        <dbReference type="ChEBI" id="CHEBI:15378"/>
        <dbReference type="ChEBI" id="CHEBI:16526"/>
        <dbReference type="ChEBI" id="CHEBI:57834"/>
        <dbReference type="ChEBI" id="CHEBI:65072"/>
        <dbReference type="EC" id="4.1.1.96"/>
    </reaction>
</comment>
<keyword evidence="14" id="KW-1185">Reference proteome</keyword>
<comment type="similarity">
    <text evidence="8 11">Belongs to the Orn/Lys/Arg decarboxylase class-II family. NspC subfamily.</text>
</comment>
<accession>A0A917DKD1</accession>
<sequence>METRAGDPGAFARFDLTLVDSPAFVVDAAKLRDNLRVLADIRDRAGIKVLSALKAFSMWSVAPTIGEYLDGVCTSGLWEALLAAEHYDGEIATYCAAYKDEDMEEILRLSDHVIFNTPMQHERFKEYIELARNRGESFDVGLRINPMHAEGEVPRYDPCAPHSRLGFPIDQVTEEHLEGIDGLHFHTLCEQDFEPLKRTWESLLPWIEGVIPDLKWLNFGGGHHITRSDYQRDELVRFLIDVRDMTGCEIYMEPGEAVALDAGILVGTLLDTHWNGMPLGITDVSATCHMPDVIEAPYRPAMLGELPEESGVEPVRLGGPSCLAGDVIGDYRLPFKPEPGARFAFLDQAHYSMVKTNTFNGVPLPSIWLWDSETGMLEKIKGFGYDAFRDRLS</sequence>
<dbReference type="GO" id="GO:0008295">
    <property type="term" value="P:spermidine biosynthetic process"/>
    <property type="evidence" value="ECO:0007669"/>
    <property type="project" value="UniProtKB-KW"/>
</dbReference>
<evidence type="ECO:0000256" key="12">
    <source>
        <dbReference type="PIRSR" id="PIRSR038941-1"/>
    </source>
</evidence>
<organism evidence="13 14">
    <name type="scientific">Croceicoccus pelagius</name>
    <dbReference type="NCBI Taxonomy" id="1703341"/>
    <lineage>
        <taxon>Bacteria</taxon>
        <taxon>Pseudomonadati</taxon>
        <taxon>Pseudomonadota</taxon>
        <taxon>Alphaproteobacteria</taxon>
        <taxon>Sphingomonadales</taxon>
        <taxon>Erythrobacteraceae</taxon>
        <taxon>Croceicoccus</taxon>
    </lineage>
</organism>
<dbReference type="OrthoDB" id="9804410at2"/>
<dbReference type="Gene3D" id="3.20.20.10">
    <property type="entry name" value="Alanine racemase"/>
    <property type="match status" value="1"/>
</dbReference>
<dbReference type="EMBL" id="BMIO01000005">
    <property type="protein sequence ID" value="GGD43812.1"/>
    <property type="molecule type" value="Genomic_DNA"/>
</dbReference>
<evidence type="ECO:0000256" key="4">
    <source>
        <dbReference type="ARBA" id="ARBA00022793"/>
    </source>
</evidence>
<dbReference type="EC" id="4.1.1.96" evidence="2 11"/>
<evidence type="ECO:0000256" key="3">
    <source>
        <dbReference type="ARBA" id="ARBA00013633"/>
    </source>
</evidence>
<evidence type="ECO:0000256" key="10">
    <source>
        <dbReference type="ARBA" id="ARBA00047389"/>
    </source>
</evidence>
<dbReference type="GO" id="GO:0009089">
    <property type="term" value="P:lysine biosynthetic process via diaminopimelate"/>
    <property type="evidence" value="ECO:0007669"/>
    <property type="project" value="TreeGrafter"/>
</dbReference>
<comment type="function">
    <text evidence="11">Catalyzes the decarboxylation of carboxynorspermidine and carboxyspermidine.</text>
</comment>
<evidence type="ECO:0000256" key="1">
    <source>
        <dbReference type="ARBA" id="ARBA00001933"/>
    </source>
</evidence>
<evidence type="ECO:0000256" key="7">
    <source>
        <dbReference type="ARBA" id="ARBA00023239"/>
    </source>
</evidence>
<evidence type="ECO:0000256" key="5">
    <source>
        <dbReference type="ARBA" id="ARBA00022898"/>
    </source>
</evidence>
<keyword evidence="4 11" id="KW-0210">Decarboxylase</keyword>
<evidence type="ECO:0000256" key="8">
    <source>
        <dbReference type="ARBA" id="ARBA00025802"/>
    </source>
</evidence>
<protein>
    <recommendedName>
        <fullName evidence="3 11">Carboxynorspermidine/carboxyspermidine decarboxylase</fullName>
        <shortName evidence="11">CANS DC/CAS DC</shortName>
        <shortName evidence="11">CANSDC/CASDC</shortName>
        <ecNumber evidence="2 11">4.1.1.96</ecNumber>
    </recommendedName>
</protein>
<dbReference type="PANTHER" id="PTHR43727">
    <property type="entry name" value="DIAMINOPIMELATE DECARBOXYLASE"/>
    <property type="match status" value="1"/>
</dbReference>
<dbReference type="InterPro" id="IPR005730">
    <property type="entry name" value="Nsp_de-COase"/>
</dbReference>
<keyword evidence="7 11" id="KW-0456">Lyase</keyword>
<keyword evidence="5 11" id="KW-0663">Pyridoxal phosphate</keyword>
<dbReference type="SUPFAM" id="SSF50621">
    <property type="entry name" value="Alanine racemase C-terminal domain-like"/>
    <property type="match status" value="1"/>
</dbReference>
<keyword evidence="6 11" id="KW-0745">Spermidine biosynthesis</keyword>
<dbReference type="GO" id="GO:0045312">
    <property type="term" value="P:nor-spermidine biosynthetic process"/>
    <property type="evidence" value="ECO:0007669"/>
    <property type="project" value="InterPro"/>
</dbReference>
<name>A0A917DKD1_9SPHN</name>
<comment type="cofactor">
    <cofactor evidence="1 11">
        <name>pyridoxal 5'-phosphate</name>
        <dbReference type="ChEBI" id="CHEBI:597326"/>
    </cofactor>
</comment>
<comment type="catalytic activity">
    <reaction evidence="10 11">
        <text>carboxynorspermidine + H(+) = norspermidine + CO2</text>
        <dbReference type="Rhea" id="RHEA:34099"/>
        <dbReference type="ChEBI" id="CHEBI:15378"/>
        <dbReference type="ChEBI" id="CHEBI:16526"/>
        <dbReference type="ChEBI" id="CHEBI:57920"/>
        <dbReference type="ChEBI" id="CHEBI:65070"/>
        <dbReference type="EC" id="4.1.1.96"/>
    </reaction>
</comment>
<comment type="subunit">
    <text evidence="11">Homodimer.</text>
</comment>
<comment type="subcellular location">
    <subcellularLocation>
        <location evidence="11">Cytoplasm</location>
    </subcellularLocation>
</comment>
<keyword evidence="11" id="KW-0620">Polyamine biosynthesis</keyword>
<dbReference type="Proteomes" id="UP000598997">
    <property type="component" value="Unassembled WGS sequence"/>
</dbReference>
<evidence type="ECO:0000256" key="6">
    <source>
        <dbReference type="ARBA" id="ARBA00023066"/>
    </source>
</evidence>
<dbReference type="PANTHER" id="PTHR43727:SF1">
    <property type="entry name" value="CARBOXYNORSPERMIDINE_CARBOXYSPERMIDINE DECARBOXYLASE"/>
    <property type="match status" value="1"/>
</dbReference>
<evidence type="ECO:0000313" key="14">
    <source>
        <dbReference type="Proteomes" id="UP000598997"/>
    </source>
</evidence>
<evidence type="ECO:0000256" key="2">
    <source>
        <dbReference type="ARBA" id="ARBA00012259"/>
    </source>
</evidence>
<dbReference type="PIRSF" id="PIRSF038941">
    <property type="entry name" value="NspC"/>
    <property type="match status" value="1"/>
</dbReference>
<dbReference type="GO" id="GO:0008836">
    <property type="term" value="F:diaminopimelate decarboxylase activity"/>
    <property type="evidence" value="ECO:0007669"/>
    <property type="project" value="TreeGrafter"/>
</dbReference>
<evidence type="ECO:0000256" key="11">
    <source>
        <dbReference type="PIRNR" id="PIRNR038941"/>
    </source>
</evidence>
<proteinExistence type="inferred from homology"/>
<evidence type="ECO:0000313" key="13">
    <source>
        <dbReference type="EMBL" id="GGD43812.1"/>
    </source>
</evidence>
<dbReference type="Gene3D" id="2.40.37.10">
    <property type="entry name" value="Lyase, Ornithine Decarboxylase, Chain A, domain 1"/>
    <property type="match status" value="1"/>
</dbReference>
<dbReference type="InterPro" id="IPR029066">
    <property type="entry name" value="PLP-binding_barrel"/>
</dbReference>
<evidence type="ECO:0000256" key="9">
    <source>
        <dbReference type="ARBA" id="ARBA00047351"/>
    </source>
</evidence>
<dbReference type="RefSeq" id="WP_066760815.1">
    <property type="nucleotide sequence ID" value="NZ_BMIO01000005.1"/>
</dbReference>
<dbReference type="InterPro" id="IPR009006">
    <property type="entry name" value="Ala_racemase/Decarboxylase_C"/>
</dbReference>